<evidence type="ECO:0000256" key="5">
    <source>
        <dbReference type="PIRSR" id="PIRSR001221-1"/>
    </source>
</evidence>
<evidence type="ECO:0000313" key="9">
    <source>
        <dbReference type="Proteomes" id="UP000030672"/>
    </source>
</evidence>
<evidence type="ECO:0000256" key="3">
    <source>
        <dbReference type="ARBA" id="ARBA00012922"/>
    </source>
</evidence>
<dbReference type="SUPFAM" id="SSF75304">
    <property type="entry name" value="Amidase signature (AS) enzymes"/>
    <property type="match status" value="1"/>
</dbReference>
<evidence type="ECO:0000313" key="8">
    <source>
        <dbReference type="EMBL" id="KEQ65098.1"/>
    </source>
</evidence>
<dbReference type="InterPro" id="IPR023631">
    <property type="entry name" value="Amidase_dom"/>
</dbReference>
<feature type="domain" description="Amidase" evidence="7">
    <location>
        <begin position="74"/>
        <end position="530"/>
    </location>
</feature>
<evidence type="ECO:0000256" key="1">
    <source>
        <dbReference type="ARBA" id="ARBA00001311"/>
    </source>
</evidence>
<sequence>MSSWQDICQFKRGLQAGNIPFNWRLKSLPDDYKSSIPIVESCGILTAEELAITNTDASILVPKLQIGELTAVKVVTAFCKRAAVLQQLTKCCTELMFGDALETAERLDEEFAKTGKPSGPLHGLPISLKDCCEVEGYDACVGWAGLCFQPIEQHSVSTIAQAVRLGAVLYVKTNVPQSMMMSDSYNHVFGQSVNSLHRGLVSGGSSGGEGALVGGRGSVIGIGTDIGGSIRIPAALQGIYGLCPSAFRVSWRRAANHQEYLIPSVAGPLTWSLDSLKTYMEAYCSSSPWQIDPSLPPIPWRTELTKLPSGQKLKLGFIHNDSYVLPQPPVQRAMNHVRELFTTAGHECIDWDSSSQPTSYYELWEPAILADGGEGCEAACNLSDPPQPLIEGTLVGKLEHKLDLSQRQALARKILEYKQMYAQKMLDSGVDAIIAPVLPWVGYKPKQWVVSSQYVGYSAHWNLLDYSALTVPTGVVADRELDSIEACPGWKDHKPKNKSDEFNHAQYDLELVQGMPIGVQLVTGHYGEEKAIMVAGVLEELRKSTQA</sequence>
<dbReference type="AlphaFoldDB" id="A0A074VXA6"/>
<dbReference type="PROSITE" id="PS00571">
    <property type="entry name" value="AMIDASES"/>
    <property type="match status" value="1"/>
</dbReference>
<dbReference type="EC" id="3.5.1.4" evidence="3"/>
<dbReference type="Gene3D" id="3.90.1300.10">
    <property type="entry name" value="Amidase signature (AS) domain"/>
    <property type="match status" value="1"/>
</dbReference>
<comment type="catalytic activity">
    <reaction evidence="1">
        <text>a monocarboxylic acid amide + H2O = a monocarboxylate + NH4(+)</text>
        <dbReference type="Rhea" id="RHEA:12020"/>
        <dbReference type="ChEBI" id="CHEBI:15377"/>
        <dbReference type="ChEBI" id="CHEBI:28938"/>
        <dbReference type="ChEBI" id="CHEBI:35757"/>
        <dbReference type="ChEBI" id="CHEBI:83628"/>
        <dbReference type="EC" id="3.5.1.4"/>
    </reaction>
</comment>
<dbReference type="Pfam" id="PF01425">
    <property type="entry name" value="Amidase"/>
    <property type="match status" value="1"/>
</dbReference>
<dbReference type="HOGENOM" id="CLU_009600_9_2_1"/>
<accession>A0A074VXA6</accession>
<comment type="similarity">
    <text evidence="2">Belongs to the amidase family.</text>
</comment>
<evidence type="ECO:0000256" key="6">
    <source>
        <dbReference type="PIRSR" id="PIRSR001221-2"/>
    </source>
</evidence>
<organism evidence="8 9">
    <name type="scientific">Aureobasidium melanogenum (strain CBS 110374)</name>
    <name type="common">Aureobasidium pullulans var. melanogenum</name>
    <dbReference type="NCBI Taxonomy" id="1043003"/>
    <lineage>
        <taxon>Eukaryota</taxon>
        <taxon>Fungi</taxon>
        <taxon>Dikarya</taxon>
        <taxon>Ascomycota</taxon>
        <taxon>Pezizomycotina</taxon>
        <taxon>Dothideomycetes</taxon>
        <taxon>Dothideomycetidae</taxon>
        <taxon>Dothideales</taxon>
        <taxon>Saccotheciaceae</taxon>
        <taxon>Aureobasidium</taxon>
    </lineage>
</organism>
<name>A0A074VXA6_AURM1</name>
<dbReference type="PANTHER" id="PTHR46072:SF1">
    <property type="entry name" value="AMIDASE"/>
    <property type="match status" value="1"/>
</dbReference>
<dbReference type="STRING" id="1043003.A0A074VXA6"/>
<feature type="active site" description="Charge relay system" evidence="5">
    <location>
        <position position="205"/>
    </location>
</feature>
<feature type="binding site" evidence="6">
    <location>
        <position position="179"/>
    </location>
    <ligand>
        <name>substrate</name>
    </ligand>
</feature>
<dbReference type="GeneID" id="63921051"/>
<evidence type="ECO:0000259" key="7">
    <source>
        <dbReference type="Pfam" id="PF01425"/>
    </source>
</evidence>
<dbReference type="RefSeq" id="XP_040882121.1">
    <property type="nucleotide sequence ID" value="XM_041027678.1"/>
</dbReference>
<evidence type="ECO:0000256" key="4">
    <source>
        <dbReference type="ARBA" id="ARBA00022801"/>
    </source>
</evidence>
<keyword evidence="9" id="KW-1185">Reference proteome</keyword>
<dbReference type="EMBL" id="KL584827">
    <property type="protein sequence ID" value="KEQ65098.1"/>
    <property type="molecule type" value="Genomic_DNA"/>
</dbReference>
<proteinExistence type="inferred from homology"/>
<feature type="binding site" evidence="6">
    <location>
        <position position="205"/>
    </location>
    <ligand>
        <name>substrate</name>
    </ligand>
</feature>
<dbReference type="PIRSF" id="PIRSF001221">
    <property type="entry name" value="Amidase_fungi"/>
    <property type="match status" value="1"/>
</dbReference>
<feature type="active site" description="Acyl-ester intermediate" evidence="5">
    <location>
        <position position="229"/>
    </location>
</feature>
<gene>
    <name evidence="8" type="ORF">M437DRAFT_82073</name>
</gene>
<dbReference type="GO" id="GO:0004040">
    <property type="term" value="F:amidase activity"/>
    <property type="evidence" value="ECO:0007669"/>
    <property type="project" value="UniProtKB-EC"/>
</dbReference>
<dbReference type="PANTHER" id="PTHR46072">
    <property type="entry name" value="AMIDASE-RELATED-RELATED"/>
    <property type="match status" value="1"/>
</dbReference>
<reference evidence="8 9" key="1">
    <citation type="journal article" date="2014" name="BMC Genomics">
        <title>Genome sequencing of four Aureobasidium pullulans varieties: biotechnological potential, stress tolerance, and description of new species.</title>
        <authorList>
            <person name="Gostin Ar C."/>
            <person name="Ohm R.A."/>
            <person name="Kogej T."/>
            <person name="Sonjak S."/>
            <person name="Turk M."/>
            <person name="Zajc J."/>
            <person name="Zalar P."/>
            <person name="Grube M."/>
            <person name="Sun H."/>
            <person name="Han J."/>
            <person name="Sharma A."/>
            <person name="Chiniquy J."/>
            <person name="Ngan C.Y."/>
            <person name="Lipzen A."/>
            <person name="Barry K."/>
            <person name="Grigoriev I.V."/>
            <person name="Gunde-Cimerman N."/>
        </authorList>
    </citation>
    <scope>NUCLEOTIDE SEQUENCE [LARGE SCALE GENOMIC DNA]</scope>
    <source>
        <strain evidence="8 9">CBS 110374</strain>
    </source>
</reference>
<dbReference type="InterPro" id="IPR020556">
    <property type="entry name" value="Amidase_CS"/>
</dbReference>
<evidence type="ECO:0000256" key="2">
    <source>
        <dbReference type="ARBA" id="ARBA00009199"/>
    </source>
</evidence>
<dbReference type="Proteomes" id="UP000030672">
    <property type="component" value="Unassembled WGS sequence"/>
</dbReference>
<protein>
    <recommendedName>
        <fullName evidence="3">amidase</fullName>
        <ecNumber evidence="3">3.5.1.4</ecNumber>
    </recommendedName>
</protein>
<feature type="active site" description="Charge relay system" evidence="5">
    <location>
        <position position="129"/>
    </location>
</feature>
<keyword evidence="4" id="KW-0378">Hydrolase</keyword>
<feature type="binding site" evidence="6">
    <location>
        <begin position="226"/>
        <end position="229"/>
    </location>
    <ligand>
        <name>substrate</name>
    </ligand>
</feature>
<dbReference type="InterPro" id="IPR036928">
    <property type="entry name" value="AS_sf"/>
</dbReference>